<sequence length="960" mass="106819">MHINKAYLSAAIALFVAANTSFAQVKKKPVVSPRENPAAVTQQIKGDVIPVDQAVIIGKLPNGLTYYIRKNVEPKNRAELYLVNKVGSVLENDPQQGLAHFTEHMAFNGTRDFPKNELVDYLQKSGVKFGADLNAYTSFDETVYQLPLPTDSTKIFEKGFSILANWAGYVSFDTDQINSERGVVLEEERLRGKNAQQRLQQQWLPIVLNNSRYSQRLPIGKVDILKNFKPETIKSFYHDWYRPDLQAVVVVGDFDPKRVEQLIKDNFSDLKNPSNERVRTKYTVPFEAGTKVKIAIDKEFPYTLAQIYIKHPEDKDKTTTGYMRGIRVSIFNQMLNNRLSELTQKADPPFLFGQVSYGGFLGNQDALTEIAVAKSADQLKLAIDAVLTETERARKFGFTESEFTRAKEATMVGMENAWKERDKTKSVSFVGEYQRNFLDQEPIPGIDWEYNFYKNNIDKIKLSEINALAGKFISDQNRDIIVMAPEKEKAKLPTEATVLSWVNTGGKGVTAYVDNVSNKPLMAAPPTAGKVTAEQKDAVVGTTTLTLSNGVKVILKPTDFKNDEILIRGYAMGGTSLAPDADFISANMADNIVGSSGIADFNQIQLGKMLAGKNVSVSPYINETTQGISGSTTPKDFETALQLIHLYFTQPRKDADIWSSTITQTKSVLANRSLDPQSVFADTVAYTISKGNFRRLTPTPAQLDKASLDKAYSFYKSRFADASGFTFTLVGNFDVEQIKPLLEQYLGGLPATNSHETFKDLGIRAPEGLVTKTVHKGIGDKSVVQLLFTGNYDYNESNNLQMDALEEVLNIKLIERLREKESGVYSPRVSAAYSKIPVGRYNFTVSFSCAPANVDKLIAATMDEINKVKQNGAEAVDVQKFAAEEKRSTEVQLKENNFWASYLSNTSETGSNPDLIVDHIKNLDQVTPQTVKDAANKYLSGTNLIKLILYPEKNSQAATK</sequence>
<keyword evidence="5" id="KW-0482">Metalloprotease</keyword>
<feature type="domain" description="Peptidase M16 C-terminal" evidence="8">
    <location>
        <begin position="706"/>
        <end position="879"/>
    </location>
</feature>
<evidence type="ECO:0000256" key="5">
    <source>
        <dbReference type="ARBA" id="ARBA00023049"/>
    </source>
</evidence>
<comment type="caution">
    <text evidence="9">The sequence shown here is derived from an EMBL/GenBank/DDBJ whole genome shotgun (WGS) entry which is preliminary data.</text>
</comment>
<proteinExistence type="inferred from homology"/>
<comment type="similarity">
    <text evidence="1">Belongs to the peptidase M16 family.</text>
</comment>
<dbReference type="InterPro" id="IPR007863">
    <property type="entry name" value="Peptidase_M16_C"/>
</dbReference>
<evidence type="ECO:0000313" key="9">
    <source>
        <dbReference type="EMBL" id="NCD68612.1"/>
    </source>
</evidence>
<evidence type="ECO:0000259" key="7">
    <source>
        <dbReference type="Pfam" id="PF00675"/>
    </source>
</evidence>
<dbReference type="InterPro" id="IPR011249">
    <property type="entry name" value="Metalloenz_LuxS/M16"/>
</dbReference>
<evidence type="ECO:0000259" key="8">
    <source>
        <dbReference type="Pfam" id="PF05193"/>
    </source>
</evidence>
<feature type="signal peptide" evidence="6">
    <location>
        <begin position="1"/>
        <end position="23"/>
    </location>
</feature>
<dbReference type="GO" id="GO:0008237">
    <property type="term" value="F:metallopeptidase activity"/>
    <property type="evidence" value="ECO:0007669"/>
    <property type="project" value="UniProtKB-KW"/>
</dbReference>
<dbReference type="PANTHER" id="PTHR43690">
    <property type="entry name" value="NARDILYSIN"/>
    <property type="match status" value="1"/>
</dbReference>
<accession>A0A965ZF38</accession>
<dbReference type="Pfam" id="PF05193">
    <property type="entry name" value="Peptidase_M16_C"/>
    <property type="match status" value="2"/>
</dbReference>
<dbReference type="SUPFAM" id="SSF63411">
    <property type="entry name" value="LuxS/MPP-like metallohydrolase"/>
    <property type="match status" value="4"/>
</dbReference>
<keyword evidence="3" id="KW-0378">Hydrolase</keyword>
<reference evidence="9" key="1">
    <citation type="submission" date="2020-01" db="EMBL/GenBank/DDBJ databases">
        <authorList>
            <person name="Seo Y.L."/>
        </authorList>
    </citation>
    <scope>NUCLEOTIDE SEQUENCE</scope>
    <source>
        <strain evidence="9">R11</strain>
    </source>
</reference>
<evidence type="ECO:0000256" key="4">
    <source>
        <dbReference type="ARBA" id="ARBA00022833"/>
    </source>
</evidence>
<dbReference type="GO" id="GO:0046872">
    <property type="term" value="F:metal ion binding"/>
    <property type="evidence" value="ECO:0007669"/>
    <property type="project" value="InterPro"/>
</dbReference>
<feature type="domain" description="Peptidase M16 C-terminal" evidence="8">
    <location>
        <begin position="228"/>
        <end position="409"/>
    </location>
</feature>
<dbReference type="InterPro" id="IPR050626">
    <property type="entry name" value="Peptidase_M16"/>
</dbReference>
<evidence type="ECO:0000313" key="10">
    <source>
        <dbReference type="Proteomes" id="UP000638732"/>
    </source>
</evidence>
<evidence type="ECO:0000256" key="3">
    <source>
        <dbReference type="ARBA" id="ARBA00022801"/>
    </source>
</evidence>
<dbReference type="Gene3D" id="3.30.830.10">
    <property type="entry name" value="Metalloenzyme, LuxS/M16 peptidase-like"/>
    <property type="match status" value="4"/>
</dbReference>
<dbReference type="Pfam" id="PF00675">
    <property type="entry name" value="Peptidase_M16"/>
    <property type="match status" value="1"/>
</dbReference>
<name>A0A965ZF38_9SPHI</name>
<dbReference type="Proteomes" id="UP000638732">
    <property type="component" value="Unassembled WGS sequence"/>
</dbReference>
<organism evidence="9 10">
    <name type="scientific">Mucilaginibacter agri</name>
    <dbReference type="NCBI Taxonomy" id="2695265"/>
    <lineage>
        <taxon>Bacteria</taxon>
        <taxon>Pseudomonadati</taxon>
        <taxon>Bacteroidota</taxon>
        <taxon>Sphingobacteriia</taxon>
        <taxon>Sphingobacteriales</taxon>
        <taxon>Sphingobacteriaceae</taxon>
        <taxon>Mucilaginibacter</taxon>
    </lineage>
</organism>
<dbReference type="InterPro" id="IPR011765">
    <property type="entry name" value="Pept_M16_N"/>
</dbReference>
<dbReference type="EMBL" id="WWEO01000039">
    <property type="protein sequence ID" value="NCD68612.1"/>
    <property type="molecule type" value="Genomic_DNA"/>
</dbReference>
<dbReference type="GO" id="GO:0006508">
    <property type="term" value="P:proteolysis"/>
    <property type="evidence" value="ECO:0007669"/>
    <property type="project" value="UniProtKB-KW"/>
</dbReference>
<reference evidence="9" key="2">
    <citation type="submission" date="2020-10" db="EMBL/GenBank/DDBJ databases">
        <title>Mucilaginibacter sp. nov., isolated from soil.</title>
        <authorList>
            <person name="Jeon C.O."/>
        </authorList>
    </citation>
    <scope>NUCLEOTIDE SEQUENCE</scope>
    <source>
        <strain evidence="9">R11</strain>
    </source>
</reference>
<evidence type="ECO:0000256" key="2">
    <source>
        <dbReference type="ARBA" id="ARBA00022670"/>
    </source>
</evidence>
<evidence type="ECO:0000256" key="1">
    <source>
        <dbReference type="ARBA" id="ARBA00007261"/>
    </source>
</evidence>
<keyword evidence="4" id="KW-0862">Zinc</keyword>
<keyword evidence="10" id="KW-1185">Reference proteome</keyword>
<dbReference type="PANTHER" id="PTHR43690:SF34">
    <property type="entry name" value="ZINC PROTEASE PQQL-LIKE"/>
    <property type="match status" value="1"/>
</dbReference>
<keyword evidence="2" id="KW-0645">Protease</keyword>
<feature type="domain" description="Peptidase M16 N-terminal" evidence="7">
    <location>
        <begin position="71"/>
        <end position="204"/>
    </location>
</feature>
<protein>
    <submittedName>
        <fullName evidence="9">Insulinase family protein</fullName>
    </submittedName>
</protein>
<gene>
    <name evidence="9" type="ORF">GSY63_04510</name>
</gene>
<evidence type="ECO:0000256" key="6">
    <source>
        <dbReference type="SAM" id="SignalP"/>
    </source>
</evidence>
<feature type="chain" id="PRO_5037662138" evidence="6">
    <location>
        <begin position="24"/>
        <end position="960"/>
    </location>
</feature>
<keyword evidence="6" id="KW-0732">Signal</keyword>
<dbReference type="AlphaFoldDB" id="A0A965ZF38"/>
<dbReference type="RefSeq" id="WP_166584637.1">
    <property type="nucleotide sequence ID" value="NZ_WWEO01000039.1"/>
</dbReference>